<dbReference type="EMBL" id="GDKF01009027">
    <property type="protein sequence ID" value="JAT69595.1"/>
    <property type="molecule type" value="Transcribed_RNA"/>
</dbReference>
<organism evidence="2">
    <name type="scientific">Auxenochlorella protothecoides</name>
    <name type="common">Green microalga</name>
    <name type="synonym">Chlorella protothecoides</name>
    <dbReference type="NCBI Taxonomy" id="3075"/>
    <lineage>
        <taxon>Eukaryota</taxon>
        <taxon>Viridiplantae</taxon>
        <taxon>Chlorophyta</taxon>
        <taxon>core chlorophytes</taxon>
        <taxon>Trebouxiophyceae</taxon>
        <taxon>Chlorellales</taxon>
        <taxon>Chlorellaceae</taxon>
        <taxon>Auxenochlorella</taxon>
    </lineage>
</organism>
<dbReference type="AlphaFoldDB" id="A0A1D1ZS71"/>
<feature type="region of interest" description="Disordered" evidence="1">
    <location>
        <begin position="189"/>
        <end position="267"/>
    </location>
</feature>
<evidence type="ECO:0000256" key="1">
    <source>
        <dbReference type="SAM" id="MobiDB-lite"/>
    </source>
</evidence>
<accession>A0A1D1ZS71</accession>
<name>A0A1D1ZS71_AUXPR</name>
<proteinExistence type="predicted"/>
<feature type="compositionally biased region" description="Low complexity" evidence="1">
    <location>
        <begin position="225"/>
        <end position="236"/>
    </location>
</feature>
<feature type="compositionally biased region" description="Gly residues" evidence="1">
    <location>
        <begin position="62"/>
        <end position="71"/>
    </location>
</feature>
<gene>
    <name evidence="2" type="ORF">g.30028</name>
</gene>
<protein>
    <submittedName>
        <fullName evidence="2">Uncharacterized protein</fullName>
    </submittedName>
</protein>
<reference evidence="2" key="1">
    <citation type="submission" date="2015-08" db="EMBL/GenBank/DDBJ databases">
        <authorList>
            <person name="Babu N.S."/>
            <person name="Beckwith C.J."/>
            <person name="Beseler K.G."/>
            <person name="Brison A."/>
            <person name="Carone J.V."/>
            <person name="Caskin T.P."/>
            <person name="Diamond M."/>
            <person name="Durham M.E."/>
            <person name="Foxe J.M."/>
            <person name="Go M."/>
            <person name="Henderson B.A."/>
            <person name="Jones I.B."/>
            <person name="McGettigan J.A."/>
            <person name="Micheletti S.J."/>
            <person name="Nasrallah M.E."/>
            <person name="Ortiz D."/>
            <person name="Piller C.R."/>
            <person name="Privatt S.R."/>
            <person name="Schneider S.L."/>
            <person name="Sharp S."/>
            <person name="Smith T.C."/>
            <person name="Stanton J.D."/>
            <person name="Ullery H.E."/>
            <person name="Wilson R.J."/>
            <person name="Serrano M.G."/>
            <person name="Buck G."/>
            <person name="Lee V."/>
            <person name="Wang Y."/>
            <person name="Carvalho R."/>
            <person name="Voegtly L."/>
            <person name="Shi R."/>
            <person name="Duckworth R."/>
            <person name="Johnson A."/>
            <person name="Loviza R."/>
            <person name="Walstead R."/>
            <person name="Shah Z."/>
            <person name="Kiflezghi M."/>
            <person name="Wade K."/>
            <person name="Ball S.L."/>
            <person name="Bradley K.W."/>
            <person name="Asai D.J."/>
            <person name="Bowman C.A."/>
            <person name="Russell D.A."/>
            <person name="Pope W.H."/>
            <person name="Jacobs-Sera D."/>
            <person name="Hendrix R.W."/>
            <person name="Hatfull G.F."/>
        </authorList>
    </citation>
    <scope>NUCLEOTIDE SEQUENCE</scope>
</reference>
<feature type="compositionally biased region" description="Basic residues" evidence="1">
    <location>
        <begin position="1"/>
        <end position="12"/>
    </location>
</feature>
<evidence type="ECO:0000313" key="2">
    <source>
        <dbReference type="EMBL" id="JAT69595.1"/>
    </source>
</evidence>
<sequence length="355" mass="36294">MLRPVVRRRAGKRAPGGPQDHRHHAGWGAGGAQRDQPAHRRAGRGPGGPGACLPGPDRPGRGHGAGSGGAGQDRHPGPGADPLHRPGLMARHRSRIPGRCGAGGAGGAAPGAGPGLAGGLAVWNTGAGTLPSLRGGPGGEGCQVGPLTVRRPCRSTAWAPPPCAVPPRPNPGLSSALLECFCHQFPTPTLDEGADRRDPGAPCLRPLHQPGHGGYRAQRPPPLPLLRGNPGRPQPGTHTRRPPLVPAVTHPRCRRPPPPPPRVPQPRLAVRLRPGLGAAAQGPCSVARPLDRGPACAAPALGAGGGEGQCGAGGPRRRRHLFCRPGPGRGAAALLCRGGRGRPQQHLPHGRRVWP</sequence>
<feature type="region of interest" description="Disordered" evidence="1">
    <location>
        <begin position="1"/>
        <end position="87"/>
    </location>
</feature>